<dbReference type="PROSITE" id="PS01124">
    <property type="entry name" value="HTH_ARAC_FAMILY_2"/>
    <property type="match status" value="1"/>
</dbReference>
<dbReference type="SUPFAM" id="SSF46689">
    <property type="entry name" value="Homeodomain-like"/>
    <property type="match status" value="1"/>
</dbReference>
<reference evidence="8" key="1">
    <citation type="journal article" date="2019" name="Int. J. Syst. Evol. Microbiol.">
        <title>The Global Catalogue of Microorganisms (GCM) 10K type strain sequencing project: providing services to taxonomists for standard genome sequencing and annotation.</title>
        <authorList>
            <consortium name="The Broad Institute Genomics Platform"/>
            <consortium name="The Broad Institute Genome Sequencing Center for Infectious Disease"/>
            <person name="Wu L."/>
            <person name="Ma J."/>
        </authorList>
    </citation>
    <scope>NUCLEOTIDE SEQUENCE [LARGE SCALE GENOMIC DNA]</scope>
    <source>
        <strain evidence="8">CGMCC 1.15044</strain>
    </source>
</reference>
<feature type="transmembrane region" description="Helical" evidence="5">
    <location>
        <begin position="312"/>
        <end position="333"/>
    </location>
</feature>
<dbReference type="RefSeq" id="WP_094095917.1">
    <property type="nucleotide sequence ID" value="NZ_BMHF01000018.1"/>
</dbReference>
<proteinExistence type="predicted"/>
<dbReference type="PANTHER" id="PTHR43280">
    <property type="entry name" value="ARAC-FAMILY TRANSCRIPTIONAL REGULATOR"/>
    <property type="match status" value="1"/>
</dbReference>
<keyword evidence="2" id="KW-0238">DNA-binding</keyword>
<keyword evidence="5" id="KW-0472">Membrane</keyword>
<dbReference type="Pfam" id="PF12833">
    <property type="entry name" value="HTH_18"/>
    <property type="match status" value="1"/>
</dbReference>
<dbReference type="InterPro" id="IPR018060">
    <property type="entry name" value="HTH_AraC"/>
</dbReference>
<evidence type="ECO:0000256" key="3">
    <source>
        <dbReference type="ARBA" id="ARBA00023163"/>
    </source>
</evidence>
<comment type="caution">
    <text evidence="7">The sequence shown here is derived from an EMBL/GenBank/DDBJ whole genome shotgun (WGS) entry which is preliminary data.</text>
</comment>
<keyword evidence="5" id="KW-1133">Transmembrane helix</keyword>
<keyword evidence="4" id="KW-0175">Coiled coil</keyword>
<evidence type="ECO:0000256" key="5">
    <source>
        <dbReference type="SAM" id="Phobius"/>
    </source>
</evidence>
<keyword evidence="5" id="KW-0812">Transmembrane</keyword>
<keyword evidence="8" id="KW-1185">Reference proteome</keyword>
<protein>
    <recommendedName>
        <fullName evidence="6">HTH araC/xylS-type domain-containing protein</fullName>
    </recommendedName>
</protein>
<dbReference type="PANTHER" id="PTHR43280:SF2">
    <property type="entry name" value="HTH-TYPE TRANSCRIPTIONAL REGULATOR EXSA"/>
    <property type="match status" value="1"/>
</dbReference>
<evidence type="ECO:0000256" key="2">
    <source>
        <dbReference type="ARBA" id="ARBA00023125"/>
    </source>
</evidence>
<feature type="coiled-coil region" evidence="4">
    <location>
        <begin position="480"/>
        <end position="507"/>
    </location>
</feature>
<dbReference type="Proteomes" id="UP000609323">
    <property type="component" value="Unassembled WGS sequence"/>
</dbReference>
<dbReference type="Gene3D" id="1.10.10.60">
    <property type="entry name" value="Homeodomain-like"/>
    <property type="match status" value="2"/>
</dbReference>
<dbReference type="InterPro" id="IPR009057">
    <property type="entry name" value="Homeodomain-like_sf"/>
</dbReference>
<dbReference type="EMBL" id="BMHF01000018">
    <property type="protein sequence ID" value="GGA48978.1"/>
    <property type="molecule type" value="Genomic_DNA"/>
</dbReference>
<feature type="transmembrane region" description="Helical" evidence="5">
    <location>
        <begin position="21"/>
        <end position="44"/>
    </location>
</feature>
<evidence type="ECO:0000256" key="1">
    <source>
        <dbReference type="ARBA" id="ARBA00023015"/>
    </source>
</evidence>
<organism evidence="7 8">
    <name type="scientific">Paenibacillus physcomitrellae</name>
    <dbReference type="NCBI Taxonomy" id="1619311"/>
    <lineage>
        <taxon>Bacteria</taxon>
        <taxon>Bacillati</taxon>
        <taxon>Bacillota</taxon>
        <taxon>Bacilli</taxon>
        <taxon>Bacillales</taxon>
        <taxon>Paenibacillaceae</taxon>
        <taxon>Paenibacillus</taxon>
    </lineage>
</organism>
<feature type="domain" description="HTH araC/xylS-type" evidence="6">
    <location>
        <begin position="673"/>
        <end position="772"/>
    </location>
</feature>
<evidence type="ECO:0000313" key="7">
    <source>
        <dbReference type="EMBL" id="GGA48978.1"/>
    </source>
</evidence>
<evidence type="ECO:0000259" key="6">
    <source>
        <dbReference type="PROSITE" id="PS01124"/>
    </source>
</evidence>
<name>A0ABQ1GRH5_9BACL</name>
<evidence type="ECO:0000313" key="8">
    <source>
        <dbReference type="Proteomes" id="UP000609323"/>
    </source>
</evidence>
<sequence>MNKNMMIAKLSGRRWWPKGAWNAFFWSYMALLVLLIIIGSLLYWRAKAVVEQSVDHTNVALLGQLRVLADGQLEKVRQLEQQVMTLPELQLLLGENGPISAQQNLNMITLTNEFKRYLSMSPLVYDYYVYFPQTQTMLGPGVRTSADILFGDVYRFENRSASDWMAFFSQQNMSWQFLPETSVTNNFGEQRWIVPYTRYMPAAGGYGQKAALLILINGSELRSLFQDLVTDGPGNIYILDSSNRIISSTDERQNPLPVRYAEMAEDHGKLEMKWKGEETVFSYATSRVYGWKYVVEVPRDIFLQEVRQVKNLAIVLLLVAALAGAGVSLYLAYRNYLPLRNLVRTVTEKKQPVGRERELNEYELIQSIVETSRLTESELQTRLLRQAPIIRVHFLSRLIRGYAEPHELRQESLQFMGLRFLSSNYAVILMEVEDMSGFAKDEQEWTFVSFIISNIAEDLANERHVGYATELDQGRIALLLNFSGEQAAELEQERDRIADQLQQVLQQRFRLQVSAGKSFIADSMQRIGEAFRDALKRRGAEREPDAGPCREAAAVPVYHYPLEIEQQLTNFVKSGDTEKTKQLLEALYKDHKESSPGSEASASYFLLQAASTLFRIVQYTPRVDPQLGAKLFSQVREQPGDAEQAFIELKANFIGVCRLWREGRTDQTYRTLEAVKRIVRERYGQNGLSVGLIADELGLTQSYLSSFFKKAAGQTLMEFIASVRLEEAKRLLACSGCTIGQIAKEVGYTNDIGFIRFFKKYEGITPGQFRENLHTEHRS</sequence>
<dbReference type="SMART" id="SM00342">
    <property type="entry name" value="HTH_ARAC"/>
    <property type="match status" value="1"/>
</dbReference>
<dbReference type="Gene3D" id="3.30.450.20">
    <property type="entry name" value="PAS domain"/>
    <property type="match status" value="1"/>
</dbReference>
<evidence type="ECO:0000256" key="4">
    <source>
        <dbReference type="SAM" id="Coils"/>
    </source>
</evidence>
<accession>A0ABQ1GRH5</accession>
<keyword evidence="1" id="KW-0805">Transcription regulation</keyword>
<gene>
    <name evidence="7" type="ORF">GCM10010917_37840</name>
</gene>
<keyword evidence="3" id="KW-0804">Transcription</keyword>